<dbReference type="AlphaFoldDB" id="A0A1N6INF0"/>
<name>A0A1N6INF0_9PROT</name>
<keyword evidence="5" id="KW-0732">Signal</keyword>
<dbReference type="RefSeq" id="WP_028460533.1">
    <property type="nucleotide sequence ID" value="NZ_FSRO01000001.1"/>
</dbReference>
<protein>
    <recommendedName>
        <fullName evidence="9">N-acetylmuramoyl-L-alanine amidase AmiC</fullName>
        <ecNumber evidence="4">3.5.1.28</ecNumber>
    </recommendedName>
</protein>
<comment type="catalytic activity">
    <reaction evidence="1">
        <text>Hydrolyzes the link between N-acetylmuramoyl residues and L-amino acid residues in certain cell-wall glycopeptides.</text>
        <dbReference type="EC" id="3.5.1.28"/>
    </reaction>
</comment>
<comment type="similarity">
    <text evidence="3">Belongs to the N-acetylmuramoyl-L-alanine amidase 3 family.</text>
</comment>
<evidence type="ECO:0000256" key="3">
    <source>
        <dbReference type="ARBA" id="ARBA00010860"/>
    </source>
</evidence>
<evidence type="ECO:0000256" key="2">
    <source>
        <dbReference type="ARBA" id="ARBA00004418"/>
    </source>
</evidence>
<feature type="domain" description="MurNAc-LAA" evidence="10">
    <location>
        <begin position="292"/>
        <end position="449"/>
    </location>
</feature>
<proteinExistence type="inferred from homology"/>
<dbReference type="SMART" id="SM00646">
    <property type="entry name" value="Ami_3"/>
    <property type="match status" value="1"/>
</dbReference>
<organism evidence="11 12">
    <name type="scientific">Nitrosomonas cryotolerans ATCC 49181</name>
    <dbReference type="NCBI Taxonomy" id="1131553"/>
    <lineage>
        <taxon>Bacteria</taxon>
        <taxon>Pseudomonadati</taxon>
        <taxon>Pseudomonadota</taxon>
        <taxon>Betaproteobacteria</taxon>
        <taxon>Nitrosomonadales</taxon>
        <taxon>Nitrosomonadaceae</taxon>
        <taxon>Nitrosomonas</taxon>
    </lineage>
</organism>
<dbReference type="CDD" id="cd02696">
    <property type="entry name" value="MurNAc-LAA"/>
    <property type="match status" value="1"/>
</dbReference>
<evidence type="ECO:0000313" key="11">
    <source>
        <dbReference type="EMBL" id="SIO33561.1"/>
    </source>
</evidence>
<accession>A0A1N6INF0</accession>
<evidence type="ECO:0000256" key="6">
    <source>
        <dbReference type="ARBA" id="ARBA00022764"/>
    </source>
</evidence>
<evidence type="ECO:0000259" key="10">
    <source>
        <dbReference type="SMART" id="SM00646"/>
    </source>
</evidence>
<evidence type="ECO:0000256" key="8">
    <source>
        <dbReference type="ARBA" id="ARBA00023316"/>
    </source>
</evidence>
<dbReference type="EMBL" id="FSRO01000001">
    <property type="protein sequence ID" value="SIO33561.1"/>
    <property type="molecule type" value="Genomic_DNA"/>
</dbReference>
<comment type="subcellular location">
    <subcellularLocation>
        <location evidence="2">Periplasm</location>
    </subcellularLocation>
</comment>
<dbReference type="InterPro" id="IPR050695">
    <property type="entry name" value="N-acetylmuramoyl_amidase_3"/>
</dbReference>
<evidence type="ECO:0000256" key="9">
    <source>
        <dbReference type="ARBA" id="ARBA00074581"/>
    </source>
</evidence>
<dbReference type="Pfam" id="PF01520">
    <property type="entry name" value="Amidase_3"/>
    <property type="match status" value="1"/>
</dbReference>
<dbReference type="GO" id="GO:0071555">
    <property type="term" value="P:cell wall organization"/>
    <property type="evidence" value="ECO:0007669"/>
    <property type="project" value="UniProtKB-KW"/>
</dbReference>
<sequence length="467" mass="51649">MFGTMAEFRASLIKMARADHFPSAASFFLTYLLIAVALSFFLFSKTVFAATEVHSVRVWSESSERTRFTLESNLPIQYSLLTLDNPKRVVIDLKDIELTAVLKSLPGQVNATDPLIQKARIGRFKPHILRLVLDVKTDVVPQAFTLEPIDNFGHRLVLDVYQAAQQVAQTDSLDDLIVLLTRSNESESLESPESRQHKTVKTINQHKPDIINHRKPYVVSNRKPASPRTIIVAIDPGHGGKDPGAIGHKGTHEKDITLAIAKKLKARIDKEPNMRAVLTRDSDYYISLPMRRDKARSFNADLFVSVHADAFHKTHARGSSVFTLSQNGATSTAASWLARKENSVDGDLMGGVDIASKPADIQKLLIDLSLNATINDSAKLADHVLEEISGINHLHKKNVEQAGFAVLKSPDIPSILVETAFLSNPNEEEKLRTAAYQNKMADAMFAGIKRYFATGPALAREKMAQAD</sequence>
<evidence type="ECO:0000256" key="5">
    <source>
        <dbReference type="ARBA" id="ARBA00022729"/>
    </source>
</evidence>
<dbReference type="GO" id="GO:0008745">
    <property type="term" value="F:N-acetylmuramoyl-L-alanine amidase activity"/>
    <property type="evidence" value="ECO:0007669"/>
    <property type="project" value="UniProtKB-EC"/>
</dbReference>
<keyword evidence="6" id="KW-0574">Periplasm</keyword>
<reference evidence="11 12" key="1">
    <citation type="submission" date="2016-12" db="EMBL/GenBank/DDBJ databases">
        <authorList>
            <person name="Song W.-J."/>
            <person name="Kurnit D.M."/>
        </authorList>
    </citation>
    <scope>NUCLEOTIDE SEQUENCE [LARGE SCALE GENOMIC DNA]</scope>
    <source>
        <strain evidence="11 12">ATCC 49181</strain>
    </source>
</reference>
<dbReference type="PANTHER" id="PTHR30404">
    <property type="entry name" value="N-ACETYLMURAMOYL-L-ALANINE AMIDASE"/>
    <property type="match status" value="1"/>
</dbReference>
<dbReference type="InterPro" id="IPR021731">
    <property type="entry name" value="AMIN_dom"/>
</dbReference>
<dbReference type="EC" id="3.5.1.28" evidence="4"/>
<keyword evidence="8" id="KW-0961">Cell wall biogenesis/degradation</keyword>
<dbReference type="Gene3D" id="3.40.630.40">
    <property type="entry name" value="Zn-dependent exopeptidases"/>
    <property type="match status" value="1"/>
</dbReference>
<keyword evidence="12" id="KW-1185">Reference proteome</keyword>
<dbReference type="Pfam" id="PF11741">
    <property type="entry name" value="AMIN"/>
    <property type="match status" value="1"/>
</dbReference>
<dbReference type="PANTHER" id="PTHR30404:SF0">
    <property type="entry name" value="N-ACETYLMURAMOYL-L-ALANINE AMIDASE AMIC"/>
    <property type="match status" value="1"/>
</dbReference>
<evidence type="ECO:0000256" key="4">
    <source>
        <dbReference type="ARBA" id="ARBA00011901"/>
    </source>
</evidence>
<dbReference type="Gene3D" id="2.60.40.3500">
    <property type="match status" value="1"/>
</dbReference>
<evidence type="ECO:0000256" key="1">
    <source>
        <dbReference type="ARBA" id="ARBA00001561"/>
    </source>
</evidence>
<keyword evidence="7" id="KW-0378">Hydrolase</keyword>
<gene>
    <name evidence="11" type="ORF">SAMN02743940_1944</name>
</gene>
<dbReference type="InterPro" id="IPR002508">
    <property type="entry name" value="MurNAc-LAA_cat"/>
</dbReference>
<dbReference type="STRING" id="44575.SAMN05216419_1001122"/>
<evidence type="ECO:0000313" key="12">
    <source>
        <dbReference type="Proteomes" id="UP000185062"/>
    </source>
</evidence>
<dbReference type="GO" id="GO:0009253">
    <property type="term" value="P:peptidoglycan catabolic process"/>
    <property type="evidence" value="ECO:0007669"/>
    <property type="project" value="InterPro"/>
</dbReference>
<dbReference type="Proteomes" id="UP000185062">
    <property type="component" value="Unassembled WGS sequence"/>
</dbReference>
<dbReference type="SUPFAM" id="SSF53187">
    <property type="entry name" value="Zn-dependent exopeptidases"/>
    <property type="match status" value="1"/>
</dbReference>
<dbReference type="FunFam" id="3.40.630.40:FF:000001">
    <property type="entry name" value="N-acetylmuramoyl-L-alanine amidase"/>
    <property type="match status" value="1"/>
</dbReference>
<evidence type="ECO:0000256" key="7">
    <source>
        <dbReference type="ARBA" id="ARBA00022801"/>
    </source>
</evidence>
<dbReference type="GO" id="GO:0030288">
    <property type="term" value="C:outer membrane-bounded periplasmic space"/>
    <property type="evidence" value="ECO:0007669"/>
    <property type="project" value="TreeGrafter"/>
</dbReference>
<dbReference type="eggNOG" id="COG0860">
    <property type="taxonomic scope" value="Bacteria"/>
</dbReference>